<organism evidence="2 3">
    <name type="scientific">Azoarcus indigens</name>
    <dbReference type="NCBI Taxonomy" id="29545"/>
    <lineage>
        <taxon>Bacteria</taxon>
        <taxon>Pseudomonadati</taxon>
        <taxon>Pseudomonadota</taxon>
        <taxon>Betaproteobacteria</taxon>
        <taxon>Rhodocyclales</taxon>
        <taxon>Zoogloeaceae</taxon>
        <taxon>Azoarcus</taxon>
    </lineage>
</organism>
<keyword evidence="1" id="KW-1133">Transmembrane helix</keyword>
<feature type="transmembrane region" description="Helical" evidence="1">
    <location>
        <begin position="57"/>
        <end position="78"/>
    </location>
</feature>
<reference evidence="2 3" key="1">
    <citation type="submission" date="2019-03" db="EMBL/GenBank/DDBJ databases">
        <title>Genomic Encyclopedia of Type Strains, Phase IV (KMG-IV): sequencing the most valuable type-strain genomes for metagenomic binning, comparative biology and taxonomic classification.</title>
        <authorList>
            <person name="Goeker M."/>
        </authorList>
    </citation>
    <scope>NUCLEOTIDE SEQUENCE [LARGE SCALE GENOMIC DNA]</scope>
    <source>
        <strain evidence="2 3">DSM 12121</strain>
    </source>
</reference>
<name>A0A4R6EEV4_9RHOO</name>
<sequence>MPSSAKSGTARSSTARASAARLDVLSRLLAAVAGGYLAATAVAMAVAALWPGPRAEGVMAATLLSFALYAGAVMWAFAARRARSAWFGLLAVAAAGALLARLLP</sequence>
<protein>
    <recommendedName>
        <fullName evidence="4">Iron uptake protein</fullName>
    </recommendedName>
</protein>
<evidence type="ECO:0000256" key="1">
    <source>
        <dbReference type="SAM" id="Phobius"/>
    </source>
</evidence>
<evidence type="ECO:0000313" key="3">
    <source>
        <dbReference type="Proteomes" id="UP000295129"/>
    </source>
</evidence>
<gene>
    <name evidence="2" type="ORF">C7389_101181</name>
</gene>
<keyword evidence="1" id="KW-0812">Transmembrane</keyword>
<keyword evidence="3" id="KW-1185">Reference proteome</keyword>
<accession>A0A4R6EEV4</accession>
<dbReference type="AlphaFoldDB" id="A0A4R6EEV4"/>
<dbReference type="EMBL" id="SNVV01000001">
    <property type="protein sequence ID" value="TDN56802.1"/>
    <property type="molecule type" value="Genomic_DNA"/>
</dbReference>
<dbReference type="Proteomes" id="UP000295129">
    <property type="component" value="Unassembled WGS sequence"/>
</dbReference>
<evidence type="ECO:0008006" key="4">
    <source>
        <dbReference type="Google" id="ProtNLM"/>
    </source>
</evidence>
<proteinExistence type="predicted"/>
<comment type="caution">
    <text evidence="2">The sequence shown here is derived from an EMBL/GenBank/DDBJ whole genome shotgun (WGS) entry which is preliminary data.</text>
</comment>
<evidence type="ECO:0000313" key="2">
    <source>
        <dbReference type="EMBL" id="TDN56802.1"/>
    </source>
</evidence>
<keyword evidence="1" id="KW-0472">Membrane</keyword>
<feature type="transmembrane region" description="Helical" evidence="1">
    <location>
        <begin position="28"/>
        <end position="51"/>
    </location>
</feature>
<feature type="transmembrane region" description="Helical" evidence="1">
    <location>
        <begin position="85"/>
        <end position="103"/>
    </location>
</feature>